<proteinExistence type="predicted"/>
<evidence type="ECO:0000313" key="3">
    <source>
        <dbReference type="Proteomes" id="UP000266723"/>
    </source>
</evidence>
<name>A0ABQ7BZ80_BRACR</name>
<evidence type="ECO:0000313" key="2">
    <source>
        <dbReference type="EMBL" id="KAF3544796.1"/>
    </source>
</evidence>
<accession>A0ABQ7BZ80</accession>
<feature type="compositionally biased region" description="Polar residues" evidence="1">
    <location>
        <begin position="47"/>
        <end position="56"/>
    </location>
</feature>
<organism evidence="2 3">
    <name type="scientific">Brassica cretica</name>
    <name type="common">Mustard</name>
    <dbReference type="NCBI Taxonomy" id="69181"/>
    <lineage>
        <taxon>Eukaryota</taxon>
        <taxon>Viridiplantae</taxon>
        <taxon>Streptophyta</taxon>
        <taxon>Embryophyta</taxon>
        <taxon>Tracheophyta</taxon>
        <taxon>Spermatophyta</taxon>
        <taxon>Magnoliopsida</taxon>
        <taxon>eudicotyledons</taxon>
        <taxon>Gunneridae</taxon>
        <taxon>Pentapetalae</taxon>
        <taxon>rosids</taxon>
        <taxon>malvids</taxon>
        <taxon>Brassicales</taxon>
        <taxon>Brassicaceae</taxon>
        <taxon>Brassiceae</taxon>
        <taxon>Brassica</taxon>
    </lineage>
</organism>
<protein>
    <recommendedName>
        <fullName evidence="4">TPX2 C-terminal domain-containing protein</fullName>
    </recommendedName>
</protein>
<gene>
    <name evidence="2" type="ORF">DY000_02010334</name>
</gene>
<dbReference type="EMBL" id="QGKV02000832">
    <property type="protein sequence ID" value="KAF3544796.1"/>
    <property type="molecule type" value="Genomic_DNA"/>
</dbReference>
<feature type="compositionally biased region" description="Low complexity" evidence="1">
    <location>
        <begin position="34"/>
        <end position="45"/>
    </location>
</feature>
<sequence length="56" mass="6374">MPHQSFHWIPFKDERKALHLEEQRKRFVSYSKQSSAPPFASLAPADTSASPVFVTS</sequence>
<comment type="caution">
    <text evidence="2">The sequence shown here is derived from an EMBL/GenBank/DDBJ whole genome shotgun (WGS) entry which is preliminary data.</text>
</comment>
<evidence type="ECO:0000256" key="1">
    <source>
        <dbReference type="SAM" id="MobiDB-lite"/>
    </source>
</evidence>
<reference evidence="2 3" key="1">
    <citation type="journal article" date="2020" name="BMC Genomics">
        <title>Intraspecific diversification of the crop wild relative Brassica cretica Lam. using demographic model selection.</title>
        <authorList>
            <person name="Kioukis A."/>
            <person name="Michalopoulou V.A."/>
            <person name="Briers L."/>
            <person name="Pirintsos S."/>
            <person name="Studholme D.J."/>
            <person name="Pavlidis P."/>
            <person name="Sarris P.F."/>
        </authorList>
    </citation>
    <scope>NUCLEOTIDE SEQUENCE [LARGE SCALE GENOMIC DNA]</scope>
    <source>
        <strain evidence="3">cv. PFS-1207/04</strain>
    </source>
</reference>
<keyword evidence="3" id="KW-1185">Reference proteome</keyword>
<feature type="region of interest" description="Disordered" evidence="1">
    <location>
        <begin position="30"/>
        <end position="56"/>
    </location>
</feature>
<evidence type="ECO:0008006" key="4">
    <source>
        <dbReference type="Google" id="ProtNLM"/>
    </source>
</evidence>
<dbReference type="Proteomes" id="UP000266723">
    <property type="component" value="Unassembled WGS sequence"/>
</dbReference>